<dbReference type="PROSITE" id="PS00059">
    <property type="entry name" value="ADH_ZINC"/>
    <property type="match status" value="1"/>
</dbReference>
<keyword evidence="5" id="KW-0560">Oxidoreductase</keyword>
<evidence type="ECO:0000256" key="5">
    <source>
        <dbReference type="ARBA" id="ARBA00023002"/>
    </source>
</evidence>
<gene>
    <name evidence="7" type="ORF">MAPG_01272</name>
</gene>
<feature type="domain" description="Alcohol dehydrogenase-like N-terminal" evidence="6">
    <location>
        <begin position="36"/>
        <end position="156"/>
    </location>
</feature>
<evidence type="ECO:0000256" key="4">
    <source>
        <dbReference type="ARBA" id="ARBA00022833"/>
    </source>
</evidence>
<dbReference type="InterPro" id="IPR002328">
    <property type="entry name" value="ADH_Zn_CS"/>
</dbReference>
<keyword evidence="3" id="KW-0479">Metal-binding</keyword>
<dbReference type="PANTHER" id="PTHR43161">
    <property type="entry name" value="SORBITOL DEHYDROGENASE"/>
    <property type="match status" value="1"/>
</dbReference>
<dbReference type="Gene3D" id="3.90.180.10">
    <property type="entry name" value="Medium-chain alcohol dehydrogenases, catalytic domain"/>
    <property type="match status" value="1"/>
</dbReference>
<dbReference type="GO" id="GO:0006062">
    <property type="term" value="P:sorbitol catabolic process"/>
    <property type="evidence" value="ECO:0007669"/>
    <property type="project" value="TreeGrafter"/>
</dbReference>
<dbReference type="EMBL" id="GL876966">
    <property type="protein sequence ID" value="KLU82196.1"/>
    <property type="molecule type" value="Genomic_DNA"/>
</dbReference>
<reference evidence="7" key="1">
    <citation type="submission" date="2010-05" db="EMBL/GenBank/DDBJ databases">
        <title>The Genome Sequence of Magnaporthe poae strain ATCC 64411.</title>
        <authorList>
            <consortium name="The Broad Institute Genome Sequencing Platform"/>
            <consortium name="Broad Institute Genome Sequencing Center for Infectious Disease"/>
            <person name="Ma L.-J."/>
            <person name="Dead R."/>
            <person name="Young S."/>
            <person name="Zeng Q."/>
            <person name="Koehrsen M."/>
            <person name="Alvarado L."/>
            <person name="Berlin A."/>
            <person name="Chapman S.B."/>
            <person name="Chen Z."/>
            <person name="Freedman E."/>
            <person name="Gellesch M."/>
            <person name="Goldberg J."/>
            <person name="Griggs A."/>
            <person name="Gujja S."/>
            <person name="Heilman E.R."/>
            <person name="Heiman D."/>
            <person name="Hepburn T."/>
            <person name="Howarth C."/>
            <person name="Jen D."/>
            <person name="Larson L."/>
            <person name="Mehta T."/>
            <person name="Neiman D."/>
            <person name="Pearson M."/>
            <person name="Roberts A."/>
            <person name="Saif S."/>
            <person name="Shea T."/>
            <person name="Shenoy N."/>
            <person name="Sisk P."/>
            <person name="Stolte C."/>
            <person name="Sykes S."/>
            <person name="Walk T."/>
            <person name="White J."/>
            <person name="Yandava C."/>
            <person name="Haas B."/>
            <person name="Nusbaum C."/>
            <person name="Birren B."/>
        </authorList>
    </citation>
    <scope>NUCLEOTIDE SEQUENCE</scope>
    <source>
        <strain evidence="7">ATCC 64411</strain>
    </source>
</reference>
<feature type="non-terminal residue" evidence="7">
    <location>
        <position position="170"/>
    </location>
</feature>
<dbReference type="AlphaFoldDB" id="A0A0H2TL15"/>
<organism evidence="7">
    <name type="scientific">Magnaporthiopsis poae (strain ATCC 64411 / 73-15)</name>
    <name type="common">Kentucky bluegrass fungus</name>
    <name type="synonym">Magnaporthe poae</name>
    <dbReference type="NCBI Taxonomy" id="644358"/>
    <lineage>
        <taxon>Eukaryota</taxon>
        <taxon>Fungi</taxon>
        <taxon>Dikarya</taxon>
        <taxon>Ascomycota</taxon>
        <taxon>Pezizomycotina</taxon>
        <taxon>Sordariomycetes</taxon>
        <taxon>Sordariomycetidae</taxon>
        <taxon>Magnaporthales</taxon>
        <taxon>Magnaporthaceae</taxon>
        <taxon>Magnaporthiopsis</taxon>
    </lineage>
</organism>
<keyword evidence="4" id="KW-0862">Zinc</keyword>
<comment type="cofactor">
    <cofactor evidence="1">
        <name>Zn(2+)</name>
        <dbReference type="ChEBI" id="CHEBI:29105"/>
    </cofactor>
</comment>
<evidence type="ECO:0000313" key="7">
    <source>
        <dbReference type="EMBL" id="KLU82196.1"/>
    </source>
</evidence>
<protein>
    <submittedName>
        <fullName evidence="7">Sorbitol dehydrogenase</fullName>
    </submittedName>
</protein>
<dbReference type="PANTHER" id="PTHR43161:SF4">
    <property type="entry name" value="D-XYLULOSE REDUCTASE"/>
    <property type="match status" value="1"/>
</dbReference>
<dbReference type="InterPro" id="IPR011032">
    <property type="entry name" value="GroES-like_sf"/>
</dbReference>
<dbReference type="GO" id="GO:0003939">
    <property type="term" value="F:L-iditol 2-dehydrogenase (NAD+) activity"/>
    <property type="evidence" value="ECO:0007669"/>
    <property type="project" value="TreeGrafter"/>
</dbReference>
<dbReference type="SUPFAM" id="SSF50129">
    <property type="entry name" value="GroES-like"/>
    <property type="match status" value="1"/>
</dbReference>
<evidence type="ECO:0000256" key="2">
    <source>
        <dbReference type="ARBA" id="ARBA00008072"/>
    </source>
</evidence>
<name>A0A0H2TL15_MAGP6</name>
<comment type="similarity">
    <text evidence="2">Belongs to the zinc-containing alcohol dehydrogenase family.</text>
</comment>
<sequence length="170" mass="18216">MAQPSKEDPALLPNPSLQVTADHQLKQVEAPVPSPGPGEVLIHVKATGICGQVKEQKSDVHFWKAGRIGTLVVEGDCILGHEAAGVVLKCGEGVTNLKTGDRVAVEPGVPCNNCFLCQQGRYNLCEAVAFAGVYPHHGTLQRYKIHPARWLHKLPDSISFAEGALLEPLS</sequence>
<dbReference type="GO" id="GO:0008270">
    <property type="term" value="F:zinc ion binding"/>
    <property type="evidence" value="ECO:0007669"/>
    <property type="project" value="InterPro"/>
</dbReference>
<dbReference type="VEuPathDB" id="FungiDB:MAPG_01272"/>
<reference evidence="7" key="2">
    <citation type="submission" date="2011-03" db="EMBL/GenBank/DDBJ databases">
        <title>Annotation of Magnaporthe poae ATCC 64411.</title>
        <authorList>
            <person name="Ma L.-J."/>
            <person name="Dead R."/>
            <person name="Young S.K."/>
            <person name="Zeng Q."/>
            <person name="Gargeya S."/>
            <person name="Fitzgerald M."/>
            <person name="Haas B."/>
            <person name="Abouelleil A."/>
            <person name="Alvarado L."/>
            <person name="Arachchi H.M."/>
            <person name="Berlin A."/>
            <person name="Brown A."/>
            <person name="Chapman S.B."/>
            <person name="Chen Z."/>
            <person name="Dunbar C."/>
            <person name="Freedman E."/>
            <person name="Gearin G."/>
            <person name="Gellesch M."/>
            <person name="Goldberg J."/>
            <person name="Griggs A."/>
            <person name="Gujja S."/>
            <person name="Heiman D."/>
            <person name="Howarth C."/>
            <person name="Larson L."/>
            <person name="Lui A."/>
            <person name="MacDonald P.J.P."/>
            <person name="Mehta T."/>
            <person name="Montmayeur A."/>
            <person name="Murphy C."/>
            <person name="Neiman D."/>
            <person name="Pearson M."/>
            <person name="Priest M."/>
            <person name="Roberts A."/>
            <person name="Saif S."/>
            <person name="Shea T."/>
            <person name="Shenoy N."/>
            <person name="Sisk P."/>
            <person name="Stolte C."/>
            <person name="Sykes S."/>
            <person name="Yandava C."/>
            <person name="Wortman J."/>
            <person name="Nusbaum C."/>
            <person name="Birren B."/>
        </authorList>
    </citation>
    <scope>NUCLEOTIDE SEQUENCE</scope>
    <source>
        <strain evidence="7">ATCC 64411</strain>
    </source>
</reference>
<evidence type="ECO:0000256" key="3">
    <source>
        <dbReference type="ARBA" id="ARBA00022723"/>
    </source>
</evidence>
<dbReference type="Pfam" id="PF08240">
    <property type="entry name" value="ADH_N"/>
    <property type="match status" value="1"/>
</dbReference>
<evidence type="ECO:0000256" key="1">
    <source>
        <dbReference type="ARBA" id="ARBA00001947"/>
    </source>
</evidence>
<dbReference type="OrthoDB" id="2148442at2759"/>
<evidence type="ECO:0000259" key="6">
    <source>
        <dbReference type="Pfam" id="PF08240"/>
    </source>
</evidence>
<accession>A0A0H2TL15</accession>
<proteinExistence type="inferred from homology"/>
<dbReference type="InterPro" id="IPR013154">
    <property type="entry name" value="ADH-like_N"/>
</dbReference>